<dbReference type="AlphaFoldDB" id="E1SQ79"/>
<feature type="active site" description="Proton acceptor" evidence="4">
    <location>
        <position position="156"/>
    </location>
</feature>
<dbReference type="InterPro" id="IPR002641">
    <property type="entry name" value="PNPLA_dom"/>
</dbReference>
<dbReference type="InterPro" id="IPR050301">
    <property type="entry name" value="NTE"/>
</dbReference>
<proteinExistence type="predicted"/>
<reference evidence="6 7" key="1">
    <citation type="journal article" date="2010" name="Stand. Genomic Sci.">
        <title>Complete genome sequence of Ferrimonas balearica type strain (PAT).</title>
        <authorList>
            <person name="Nolan M."/>
            <person name="Sikorski J."/>
            <person name="Davenport K."/>
            <person name="Lucas S."/>
            <person name="Glavina Del Rio T."/>
            <person name="Tice H."/>
            <person name="Cheng J."/>
            <person name="Goodwin L."/>
            <person name="Pitluck S."/>
            <person name="Liolios K."/>
            <person name="Ivanova N."/>
            <person name="Mavromatis K."/>
            <person name="Ovchinnikova G."/>
            <person name="Pati A."/>
            <person name="Chen A."/>
            <person name="Palaniappan K."/>
            <person name="Land M."/>
            <person name="Hauser L."/>
            <person name="Chang Y."/>
            <person name="Jeffries C."/>
            <person name="Tapia R."/>
            <person name="Brettin T."/>
            <person name="Detter J."/>
            <person name="Han C."/>
            <person name="Yasawong M."/>
            <person name="Rohde M."/>
            <person name="Tindall B."/>
            <person name="Goker M."/>
            <person name="Woyke T."/>
            <person name="Bristow J."/>
            <person name="Eisen J."/>
            <person name="Markowitz V."/>
            <person name="Hugenholtz P."/>
            <person name="Kyrpides N."/>
            <person name="Klenk H."/>
            <person name="Lapidus A."/>
        </authorList>
    </citation>
    <scope>NUCLEOTIDE SEQUENCE [LARGE SCALE GENOMIC DNA]</scope>
    <source>
        <strain evidence="7">DSM 9799 / CCM 4581 / KCTC 23876 / PAT</strain>
    </source>
</reference>
<dbReference type="PANTHER" id="PTHR14226">
    <property type="entry name" value="NEUROPATHY TARGET ESTERASE/SWISS CHEESE D.MELANOGASTER"/>
    <property type="match status" value="1"/>
</dbReference>
<evidence type="ECO:0000256" key="1">
    <source>
        <dbReference type="ARBA" id="ARBA00022801"/>
    </source>
</evidence>
<gene>
    <name evidence="6" type="ordered locus">Fbal_2649</name>
</gene>
<protein>
    <submittedName>
        <fullName evidence="6">Patatin</fullName>
    </submittedName>
</protein>
<dbReference type="SUPFAM" id="SSF52151">
    <property type="entry name" value="FabD/lysophospholipase-like"/>
    <property type="match status" value="1"/>
</dbReference>
<keyword evidence="1 4" id="KW-0378">Hydrolase</keyword>
<dbReference type="GeneID" id="67182879"/>
<accession>E1SQ79</accession>
<comment type="caution">
    <text evidence="4">Lacks conserved residue(s) required for the propagation of feature annotation.</text>
</comment>
<evidence type="ECO:0000313" key="6">
    <source>
        <dbReference type="EMBL" id="ADN76851.1"/>
    </source>
</evidence>
<dbReference type="Gene3D" id="3.40.1090.10">
    <property type="entry name" value="Cytosolic phospholipase A2 catalytic domain"/>
    <property type="match status" value="2"/>
</dbReference>
<evidence type="ECO:0000313" key="7">
    <source>
        <dbReference type="Proteomes" id="UP000006683"/>
    </source>
</evidence>
<feature type="short sequence motif" description="GXSXG" evidence="4">
    <location>
        <begin position="40"/>
        <end position="44"/>
    </location>
</feature>
<dbReference type="PANTHER" id="PTHR14226:SF76">
    <property type="entry name" value="NTE FAMILY PROTEIN RSSA"/>
    <property type="match status" value="1"/>
</dbReference>
<feature type="active site" description="Nucleophile" evidence="4">
    <location>
        <position position="42"/>
    </location>
</feature>
<evidence type="ECO:0000256" key="3">
    <source>
        <dbReference type="ARBA" id="ARBA00023098"/>
    </source>
</evidence>
<dbReference type="RefSeq" id="WP_013346157.1">
    <property type="nucleotide sequence ID" value="NC_014541.1"/>
</dbReference>
<dbReference type="NCBIfam" id="NF007623">
    <property type="entry name" value="PRK10279.1"/>
    <property type="match status" value="1"/>
</dbReference>
<name>E1SQ79_FERBD</name>
<dbReference type="eggNOG" id="COG1752">
    <property type="taxonomic scope" value="Bacteria"/>
</dbReference>
<evidence type="ECO:0000256" key="4">
    <source>
        <dbReference type="PROSITE-ProRule" id="PRU01161"/>
    </source>
</evidence>
<keyword evidence="7" id="KW-1185">Reference proteome</keyword>
<dbReference type="Pfam" id="PF01734">
    <property type="entry name" value="Patatin"/>
    <property type="match status" value="1"/>
</dbReference>
<organism evidence="6 7">
    <name type="scientific">Ferrimonas balearica (strain DSM 9799 / CCM 4581 / KCTC 23876 / PAT)</name>
    <dbReference type="NCBI Taxonomy" id="550540"/>
    <lineage>
        <taxon>Bacteria</taxon>
        <taxon>Pseudomonadati</taxon>
        <taxon>Pseudomonadota</taxon>
        <taxon>Gammaproteobacteria</taxon>
        <taxon>Alteromonadales</taxon>
        <taxon>Ferrimonadaceae</taxon>
        <taxon>Ferrimonas</taxon>
    </lineage>
</organism>
<feature type="short sequence motif" description="DGA/G" evidence="4">
    <location>
        <begin position="156"/>
        <end position="158"/>
    </location>
</feature>
<dbReference type="PROSITE" id="PS51635">
    <property type="entry name" value="PNPLA"/>
    <property type="match status" value="1"/>
</dbReference>
<keyword evidence="2 4" id="KW-0442">Lipid degradation</keyword>
<keyword evidence="3 4" id="KW-0443">Lipid metabolism</keyword>
<dbReference type="GO" id="GO:0016042">
    <property type="term" value="P:lipid catabolic process"/>
    <property type="evidence" value="ECO:0007669"/>
    <property type="project" value="UniProtKB-UniRule"/>
</dbReference>
<dbReference type="HOGENOM" id="CLU_047251_2_0_6"/>
<feature type="domain" description="PNPLA" evidence="5">
    <location>
        <begin position="9"/>
        <end position="169"/>
    </location>
</feature>
<dbReference type="Proteomes" id="UP000006683">
    <property type="component" value="Chromosome"/>
</dbReference>
<evidence type="ECO:0000256" key="2">
    <source>
        <dbReference type="ARBA" id="ARBA00022963"/>
    </source>
</evidence>
<dbReference type="KEGG" id="fbl:Fbal_2649"/>
<dbReference type="OrthoDB" id="5290098at2"/>
<evidence type="ECO:0000259" key="5">
    <source>
        <dbReference type="PROSITE" id="PS51635"/>
    </source>
</evidence>
<dbReference type="GO" id="GO:0016787">
    <property type="term" value="F:hydrolase activity"/>
    <property type="evidence" value="ECO:0007669"/>
    <property type="project" value="UniProtKB-UniRule"/>
</dbReference>
<dbReference type="InterPro" id="IPR016035">
    <property type="entry name" value="Acyl_Trfase/lysoPLipase"/>
</dbReference>
<dbReference type="EMBL" id="CP002209">
    <property type="protein sequence ID" value="ADN76851.1"/>
    <property type="molecule type" value="Genomic_DNA"/>
</dbReference>
<sequence length="319" mass="34449">MSHSLKIGVALGSGAAKGWAHIGVLRGLSKMGVYPDVVAGCSIGAFVGAAYAADRLDELEEWVRGFSTWDVMGLMDVSWRRGGLIEGEKVFEAASKAIDLSDISAVKRPFLAVATDLYTGQEVWLDEGKLSDVVRASCSIPGLMSPKQMGDRWLVDGAVVNPVPVSPCRTLGADLVIAVDLHGDGRQHVAEVVNMATPVSEAQVERQKASNGFMDLLVSGRELLNRVVDSVTAPNQNQHHPNMLAVMHQSMEILEQRHKRARLMGDPPEVMVLPHVGAIGTMEFQRAEEAIAAGEASVMKVQNQIEAEIDRMNKARNGH</sequence>